<comment type="subcellular location">
    <subcellularLocation>
        <location evidence="1">Cell membrane</location>
        <topology evidence="1">Multi-pass membrane protein</topology>
    </subcellularLocation>
</comment>
<dbReference type="PANTHER" id="PTHR30445">
    <property type="entry name" value="K(+)_H(+) ANTIPORTER SUBUNIT KHTT"/>
    <property type="match status" value="1"/>
</dbReference>
<evidence type="ECO:0000256" key="7">
    <source>
        <dbReference type="ARBA" id="ARBA00023136"/>
    </source>
</evidence>
<evidence type="ECO:0000256" key="6">
    <source>
        <dbReference type="ARBA" id="ARBA00022989"/>
    </source>
</evidence>
<dbReference type="PANTHER" id="PTHR30445:SF3">
    <property type="entry name" value="TRANSPORT PROTEIN YIDE-RELATED"/>
    <property type="match status" value="1"/>
</dbReference>
<keyword evidence="4" id="KW-1003">Cell membrane</keyword>
<keyword evidence="13" id="KW-1185">Reference proteome</keyword>
<dbReference type="Pfam" id="PF06826">
    <property type="entry name" value="Asp-Al_Ex"/>
    <property type="match status" value="2"/>
</dbReference>
<evidence type="ECO:0000256" key="5">
    <source>
        <dbReference type="ARBA" id="ARBA00022692"/>
    </source>
</evidence>
<dbReference type="AlphaFoldDB" id="A0AAV5AZA0"/>
<dbReference type="GO" id="GO:0005886">
    <property type="term" value="C:plasma membrane"/>
    <property type="evidence" value="ECO:0007669"/>
    <property type="project" value="UniProtKB-SubCell"/>
</dbReference>
<dbReference type="GO" id="GO:0008324">
    <property type="term" value="F:monoatomic cation transmembrane transporter activity"/>
    <property type="evidence" value="ECO:0007669"/>
    <property type="project" value="InterPro"/>
</dbReference>
<keyword evidence="6 8" id="KW-1133">Transmembrane helix</keyword>
<dbReference type="SUPFAM" id="SSF116726">
    <property type="entry name" value="TrkA C-terminal domain-like"/>
    <property type="match status" value="2"/>
</dbReference>
<evidence type="ECO:0000259" key="9">
    <source>
        <dbReference type="PROSITE" id="PS51202"/>
    </source>
</evidence>
<dbReference type="GO" id="GO:0006813">
    <property type="term" value="P:potassium ion transport"/>
    <property type="evidence" value="ECO:0007669"/>
    <property type="project" value="InterPro"/>
</dbReference>
<keyword evidence="7 8" id="KW-0472">Membrane</keyword>
<name>A0AAV5AZA0_9FLAO</name>
<dbReference type="InterPro" id="IPR036721">
    <property type="entry name" value="RCK_C_sf"/>
</dbReference>
<dbReference type="NCBIfam" id="TIGR01625">
    <property type="entry name" value="YidE_YbjL_dupl"/>
    <property type="match status" value="2"/>
</dbReference>
<dbReference type="Pfam" id="PF02080">
    <property type="entry name" value="TrkA_C"/>
    <property type="match status" value="1"/>
</dbReference>
<dbReference type="Gene3D" id="3.30.70.1450">
    <property type="entry name" value="Regulator of K+ conductance, C-terminal domain"/>
    <property type="match status" value="2"/>
</dbReference>
<evidence type="ECO:0000313" key="12">
    <source>
        <dbReference type="Proteomes" id="UP001207736"/>
    </source>
</evidence>
<evidence type="ECO:0000313" key="10">
    <source>
        <dbReference type="EMBL" id="GJM50811.1"/>
    </source>
</evidence>
<comment type="similarity">
    <text evidence="2">Belongs to the AAE transporter (TC 2.A.81) family.</text>
</comment>
<feature type="transmembrane region" description="Helical" evidence="8">
    <location>
        <begin position="490"/>
        <end position="512"/>
    </location>
</feature>
<dbReference type="InterPro" id="IPR006037">
    <property type="entry name" value="RCK_C"/>
</dbReference>
<feature type="transmembrane region" description="Helical" evidence="8">
    <location>
        <begin position="23"/>
        <end position="40"/>
    </location>
</feature>
<proteinExistence type="inferred from homology"/>
<keyword evidence="3" id="KW-0813">Transport</keyword>
<accession>A0AAV5AZA0</accession>
<sequence>MDNVIAFLPDWIEKLFTDHHSPAYTAIIYAFVIAAGVALGKVRIFGISFGITCVLFMGILAAHFGFVVDGHIQHFVKEFGLILFVYTIGLQVGPGFFASFQQGGLKLNSLAILSVITCVITVIVLHFTTGTQMPELVGIMSGAVTNTPGLGAGQQTIIDVMGTRGIPQETIDGVLSNVSNGYAVAYPFGVLGIIIVMLFLKSVLKVNLDAEKRLNQWKHSKNISSVDKIAIKVENPILFDKNIMIIRQTLGMNFVISRLYRDQEVLLVDKDTILREKDILLLVASPKEFERLSTLIGSKSDVSLFSEEHTNIVSRRMNVTNKMAYSKKLEEFDVRERFGVTISRVYRAGIEFIPDGDTKLQFGDTITVVGDEAHIRMIEKVFGNSKKRMETPHIAELFFGIVLGVLLGSIPFHIPGIPFPVKLGLAGGPLIMAILVSRYGGRFSVTHYVSHSANLMVREIGIVLFLASVGLGAGADFVKTLVEGNGLNWMLMGAVITLVPLIVVSLVARFYLRLNFLEICGLLSGSQTDPPALAFAHDVTGSDAPAVTYAAVYPLTTFMRIMIPQLLLVLFY</sequence>
<protein>
    <submittedName>
        <fullName evidence="10">Transporter</fullName>
    </submittedName>
</protein>
<keyword evidence="5 8" id="KW-0812">Transmembrane</keyword>
<reference evidence="10 13" key="1">
    <citation type="submission" date="2021-11" db="EMBL/GenBank/DDBJ databases">
        <title>Draft genome sequence of Capnocytophaga sp. strain KC07075 isolated from cat oral cavity.</title>
        <authorList>
            <person name="Suzuki M."/>
            <person name="Imaoka K."/>
            <person name="Kimura M."/>
            <person name="Morikawa S."/>
            <person name="Maeda K."/>
        </authorList>
    </citation>
    <scope>NUCLEOTIDE SEQUENCE</scope>
    <source>
        <strain evidence="10">KC07075</strain>
        <strain evidence="11 13">KC07079</strain>
    </source>
</reference>
<evidence type="ECO:0000256" key="4">
    <source>
        <dbReference type="ARBA" id="ARBA00022475"/>
    </source>
</evidence>
<feature type="transmembrane region" description="Helical" evidence="8">
    <location>
        <begin position="394"/>
        <end position="414"/>
    </location>
</feature>
<feature type="transmembrane region" description="Helical" evidence="8">
    <location>
        <begin position="420"/>
        <end position="439"/>
    </location>
</feature>
<evidence type="ECO:0000256" key="1">
    <source>
        <dbReference type="ARBA" id="ARBA00004651"/>
    </source>
</evidence>
<dbReference type="PROSITE" id="PS51202">
    <property type="entry name" value="RCK_C"/>
    <property type="match status" value="2"/>
</dbReference>
<dbReference type="InterPro" id="IPR050144">
    <property type="entry name" value="AAE_transporter"/>
</dbReference>
<feature type="domain" description="RCK C-terminal" evidence="9">
    <location>
        <begin position="300"/>
        <end position="384"/>
    </location>
</feature>
<evidence type="ECO:0000256" key="3">
    <source>
        <dbReference type="ARBA" id="ARBA00022448"/>
    </source>
</evidence>
<dbReference type="Proteomes" id="UP001207736">
    <property type="component" value="Unassembled WGS sequence"/>
</dbReference>
<feature type="transmembrane region" description="Helical" evidence="8">
    <location>
        <begin position="79"/>
        <end position="98"/>
    </location>
</feature>
<feature type="transmembrane region" description="Helical" evidence="8">
    <location>
        <begin position="47"/>
        <end position="67"/>
    </location>
</feature>
<feature type="transmembrane region" description="Helical" evidence="8">
    <location>
        <begin position="184"/>
        <end position="204"/>
    </location>
</feature>
<dbReference type="EMBL" id="BQKA01000033">
    <property type="protein sequence ID" value="GJM50811.1"/>
    <property type="molecule type" value="Genomic_DNA"/>
</dbReference>
<evidence type="ECO:0000256" key="2">
    <source>
        <dbReference type="ARBA" id="ARBA00009854"/>
    </source>
</evidence>
<dbReference type="RefSeq" id="WP_264845564.1">
    <property type="nucleotide sequence ID" value="NZ_BPMA01000012.1"/>
</dbReference>
<dbReference type="InterPro" id="IPR006512">
    <property type="entry name" value="YidE_YbjL"/>
</dbReference>
<dbReference type="Proteomes" id="UP001208692">
    <property type="component" value="Unassembled WGS sequence"/>
</dbReference>
<feature type="domain" description="RCK C-terminal" evidence="9">
    <location>
        <begin position="214"/>
        <end position="298"/>
    </location>
</feature>
<dbReference type="EMBL" id="BQKB01000007">
    <property type="protein sequence ID" value="GJM51964.1"/>
    <property type="molecule type" value="Genomic_DNA"/>
</dbReference>
<gene>
    <name evidence="10" type="ORF">RCZ15_17840</name>
    <name evidence="11" type="ORF">RCZ16_02820</name>
</gene>
<evidence type="ECO:0000313" key="11">
    <source>
        <dbReference type="EMBL" id="GJM51964.1"/>
    </source>
</evidence>
<evidence type="ECO:0000313" key="13">
    <source>
        <dbReference type="Proteomes" id="UP001208692"/>
    </source>
</evidence>
<comment type="caution">
    <text evidence="10">The sequence shown here is derived from an EMBL/GenBank/DDBJ whole genome shotgun (WGS) entry which is preliminary data.</text>
</comment>
<organism evidence="10 12">
    <name type="scientific">Capnocytophaga catalasegens</name>
    <dbReference type="NCBI Taxonomy" id="1004260"/>
    <lineage>
        <taxon>Bacteria</taxon>
        <taxon>Pseudomonadati</taxon>
        <taxon>Bacteroidota</taxon>
        <taxon>Flavobacteriia</taxon>
        <taxon>Flavobacteriales</taxon>
        <taxon>Flavobacteriaceae</taxon>
        <taxon>Capnocytophaga</taxon>
    </lineage>
</organism>
<evidence type="ECO:0000256" key="8">
    <source>
        <dbReference type="SAM" id="Phobius"/>
    </source>
</evidence>
<feature type="transmembrane region" description="Helical" evidence="8">
    <location>
        <begin position="460"/>
        <end position="478"/>
    </location>
</feature>
<dbReference type="NCBIfam" id="NF003007">
    <property type="entry name" value="PRK03818.1"/>
    <property type="match status" value="1"/>
</dbReference>
<feature type="transmembrane region" description="Helical" evidence="8">
    <location>
        <begin position="110"/>
        <end position="128"/>
    </location>
</feature>